<evidence type="ECO:0000313" key="1">
    <source>
        <dbReference type="EMBL" id="MBA6068355.1"/>
    </source>
</evidence>
<gene>
    <name evidence="1" type="ORF">H4C75_26815</name>
</gene>
<comment type="caution">
    <text evidence="1">The sequence shown here is derived from an EMBL/GenBank/DDBJ whole genome shotgun (WGS) entry which is preliminary data.</text>
</comment>
<organism evidence="1 2">
    <name type="scientific">Pseudomonas mosselii</name>
    <dbReference type="NCBI Taxonomy" id="78327"/>
    <lineage>
        <taxon>Bacteria</taxon>
        <taxon>Pseudomonadati</taxon>
        <taxon>Pseudomonadota</taxon>
        <taxon>Gammaproteobacteria</taxon>
        <taxon>Pseudomonadales</taxon>
        <taxon>Pseudomonadaceae</taxon>
        <taxon>Pseudomonas</taxon>
    </lineage>
</organism>
<proteinExistence type="predicted"/>
<dbReference type="AlphaFoldDB" id="A0A7W2K048"/>
<dbReference type="Proteomes" id="UP000541770">
    <property type="component" value="Unassembled WGS sequence"/>
</dbReference>
<dbReference type="RefSeq" id="WP_182325088.1">
    <property type="nucleotide sequence ID" value="NZ_JACGDE010000030.1"/>
</dbReference>
<accession>A0A7W2K048</accession>
<reference evidence="1 2" key="1">
    <citation type="submission" date="2020-07" db="EMBL/GenBank/DDBJ databases">
        <title>Diversity of carbapenemase encoding genes among Pseudomonas putida group clinical isolates in a tertiary Brazilian hospital.</title>
        <authorList>
            <person name="Alberto-Lei F."/>
            <person name="Nodari C.S."/>
            <person name="Streling A.P."/>
            <person name="Paulino J.T."/>
            <person name="Bessa-Neto F.O."/>
            <person name="Cayo R."/>
            <person name="Gales A.C."/>
        </authorList>
    </citation>
    <scope>NUCLEOTIDE SEQUENCE [LARGE SCALE GENOMIC DNA]</scope>
    <source>
        <strain evidence="1 2">14802</strain>
    </source>
</reference>
<protein>
    <submittedName>
        <fullName evidence="1">Uncharacterized protein</fullName>
    </submittedName>
</protein>
<name>A0A7W2K048_9PSED</name>
<dbReference type="EMBL" id="JACGDE010000030">
    <property type="protein sequence ID" value="MBA6068355.1"/>
    <property type="molecule type" value="Genomic_DNA"/>
</dbReference>
<evidence type="ECO:0000313" key="2">
    <source>
        <dbReference type="Proteomes" id="UP000541770"/>
    </source>
</evidence>
<sequence>MNLPSITECRECGSTSLTWDTHNKNISQAQHGRLTTQDIRCQFVLGCDHCSETLAVVSADQVAAWLTETRETSAEPSAPVELDERAQFETCIRREWPMAPISRKRDLLPKDDPCFGDYCDEPLQRAWVGWQMRAALERKPC</sequence>